<keyword evidence="1" id="KW-0175">Coiled coil</keyword>
<keyword evidence="4" id="KW-1185">Reference proteome</keyword>
<feature type="region of interest" description="Disordered" evidence="2">
    <location>
        <begin position="274"/>
        <end position="325"/>
    </location>
</feature>
<feature type="coiled-coil region" evidence="1">
    <location>
        <begin position="473"/>
        <end position="570"/>
    </location>
</feature>
<feature type="region of interest" description="Disordered" evidence="2">
    <location>
        <begin position="384"/>
        <end position="419"/>
    </location>
</feature>
<dbReference type="PANTHER" id="PTHR23159">
    <property type="entry name" value="CENTROSOMAL PROTEIN 2"/>
    <property type="match status" value="1"/>
</dbReference>
<feature type="compositionally biased region" description="Polar residues" evidence="2">
    <location>
        <begin position="1"/>
        <end position="14"/>
    </location>
</feature>
<evidence type="ECO:0000256" key="1">
    <source>
        <dbReference type="SAM" id="Coils"/>
    </source>
</evidence>
<organism evidence="3 4">
    <name type="scientific">Mycena venus</name>
    <dbReference type="NCBI Taxonomy" id="2733690"/>
    <lineage>
        <taxon>Eukaryota</taxon>
        <taxon>Fungi</taxon>
        <taxon>Dikarya</taxon>
        <taxon>Basidiomycota</taxon>
        <taxon>Agaricomycotina</taxon>
        <taxon>Agaricomycetes</taxon>
        <taxon>Agaricomycetidae</taxon>
        <taxon>Agaricales</taxon>
        <taxon>Marasmiineae</taxon>
        <taxon>Mycenaceae</taxon>
        <taxon>Mycena</taxon>
    </lineage>
</organism>
<feature type="region of interest" description="Disordered" evidence="2">
    <location>
        <begin position="1"/>
        <end position="63"/>
    </location>
</feature>
<feature type="compositionally biased region" description="Low complexity" evidence="2">
    <location>
        <begin position="78"/>
        <end position="92"/>
    </location>
</feature>
<feature type="region of interest" description="Disordered" evidence="2">
    <location>
        <begin position="905"/>
        <end position="1081"/>
    </location>
</feature>
<protein>
    <submittedName>
        <fullName evidence="3">Uncharacterized protein</fullName>
    </submittedName>
</protein>
<feature type="compositionally biased region" description="Polar residues" evidence="2">
    <location>
        <begin position="909"/>
        <end position="920"/>
    </location>
</feature>
<feature type="region of interest" description="Disordered" evidence="2">
    <location>
        <begin position="338"/>
        <end position="369"/>
    </location>
</feature>
<feature type="coiled-coil region" evidence="1">
    <location>
        <begin position="638"/>
        <end position="903"/>
    </location>
</feature>
<evidence type="ECO:0000256" key="2">
    <source>
        <dbReference type="SAM" id="MobiDB-lite"/>
    </source>
</evidence>
<feature type="compositionally biased region" description="Polar residues" evidence="2">
    <location>
        <begin position="997"/>
        <end position="1019"/>
    </location>
</feature>
<evidence type="ECO:0000313" key="4">
    <source>
        <dbReference type="Proteomes" id="UP000620124"/>
    </source>
</evidence>
<feature type="compositionally biased region" description="Polar residues" evidence="2">
    <location>
        <begin position="968"/>
        <end position="982"/>
    </location>
</feature>
<feature type="region of interest" description="Disordered" evidence="2">
    <location>
        <begin position="78"/>
        <end position="158"/>
    </location>
</feature>
<dbReference type="OrthoDB" id="2593174at2759"/>
<accession>A0A8H7CJK8</accession>
<name>A0A8H7CJK8_9AGAR</name>
<sequence>MWTKFSSALKSKQAQDGEVLEQRTEALAGPSSSPSKRKGVLKLHRDDGSLRLNSPLKLPSIPKKVKSTFSLHVNTSQLTLTPEPLPSSSSSRDLARRSSQDLLSTSTAPRPKAARRSSFNILLTRRPSLDLLRSPPETPRSPPRREEPSDANPTRNRAATFEGSVRSILKEPNTPGTVKSVRFFARDAEDATPPHVAERQPVISRSTPPEQVFMDRLQQSGSPSTSMPRCASSFRSNRPSVADIFAPLTDPSVQPPDLLANLFQELDVPNSNLPAALTSTPYRNGNKGSNGPSRDDTVPETTTKTLRKAKRPPHPPSSHDRSASFSFGQTVFYSAANESESNRSSSGHSSLISDSDSNISSSSSQSVSRTRAFSDTAFMSMLRGSSPKAAETTAGESPDLAAKEENAAPDPDPFSANATTYYTPQTMINMTPPGSQSRSRHVRKASKEESLIFSLQTQLDMQTGLCGQFEADLRARDELVEALRKKLVEAEEEDAKKRKFLRTWKKKVDELEKTCRFLEDEVEGSRQESMERSIMDEASSEALRMLHRQIADLERERDAWKRTEVVLREELRRLEMLAGERRSEAERLRDSLGSLSEKQTQERMAEDALKSAVVALERSGREEKQRHQVVEMAWQVEKEDLQSNNAELYEELLVSKQRLSARDDEITELKAELDEACNRADRMARSIETTEAGKCALAMERDSLKLQVVKLQEKRVRAEVAEQKALDLEDDLQGLWDAKGSLEKERDQLKEQLKVSESRAVELRQEREHALDDLSRLEDAIRRRDLVAAEDSERHLRRATEIEELREQMNRMEREHSLALEAALQNGTKKQLEIDAQTTTLFELRAEIERLNGQTRELQQESADKEVQIVQITKQRAQDKQDLEGLNIALDSKQQELELLKRRLGVRSTAGNTPSQSSKPTHTHQRRESSVSVAPKMSRPSSFTSEFGVDLTRERKASAESIMKTPALTKSTRLNSSTSVAPTASKRGSMGPPPLRSRSSIVGTPTIASRTLNRSSSATVVVGKAKVGRSPTNTNPPPSPATQQQEKENADLPSVSRKASDVPPASRRLSTSRIPIPTFAQ</sequence>
<reference evidence="3" key="1">
    <citation type="submission" date="2020-05" db="EMBL/GenBank/DDBJ databases">
        <title>Mycena genomes resolve the evolution of fungal bioluminescence.</title>
        <authorList>
            <person name="Tsai I.J."/>
        </authorList>
    </citation>
    <scope>NUCLEOTIDE SEQUENCE</scope>
    <source>
        <strain evidence="3">CCC161011</strain>
    </source>
</reference>
<dbReference type="AlphaFoldDB" id="A0A8H7CJK8"/>
<dbReference type="EMBL" id="JACAZI010000021">
    <property type="protein sequence ID" value="KAF7338621.1"/>
    <property type="molecule type" value="Genomic_DNA"/>
</dbReference>
<dbReference type="Proteomes" id="UP000620124">
    <property type="component" value="Unassembled WGS sequence"/>
</dbReference>
<evidence type="ECO:0000313" key="3">
    <source>
        <dbReference type="EMBL" id="KAF7338621.1"/>
    </source>
</evidence>
<dbReference type="PANTHER" id="PTHR23159:SF31">
    <property type="entry name" value="CENTROSOME-ASSOCIATED PROTEIN CEP250 ISOFORM X1"/>
    <property type="match status" value="1"/>
</dbReference>
<feature type="compositionally biased region" description="Polar residues" evidence="2">
    <location>
        <begin position="274"/>
        <end position="292"/>
    </location>
</feature>
<comment type="caution">
    <text evidence="3">The sequence shown here is derived from an EMBL/GenBank/DDBJ whole genome shotgun (WGS) entry which is preliminary data.</text>
</comment>
<proteinExistence type="predicted"/>
<gene>
    <name evidence="3" type="ORF">MVEN_02088400</name>
</gene>